<organism evidence="1 2">
    <name type="scientific">Paramecium tetraurelia</name>
    <dbReference type="NCBI Taxonomy" id="5888"/>
    <lineage>
        <taxon>Eukaryota</taxon>
        <taxon>Sar</taxon>
        <taxon>Alveolata</taxon>
        <taxon>Ciliophora</taxon>
        <taxon>Intramacronucleata</taxon>
        <taxon>Oligohymenophorea</taxon>
        <taxon>Peniculida</taxon>
        <taxon>Parameciidae</taxon>
        <taxon>Paramecium</taxon>
    </lineage>
</organism>
<dbReference type="KEGG" id="ptm:GSPATT00018604001"/>
<dbReference type="GeneID" id="5037581"/>
<dbReference type="HOGENOM" id="CLU_2163313_0_0_1"/>
<evidence type="ECO:0000313" key="2">
    <source>
        <dbReference type="Proteomes" id="UP000000600"/>
    </source>
</evidence>
<dbReference type="Proteomes" id="UP000000600">
    <property type="component" value="Unassembled WGS sequence"/>
</dbReference>
<evidence type="ECO:0000313" key="1">
    <source>
        <dbReference type="EMBL" id="CAK84399.1"/>
    </source>
</evidence>
<protein>
    <submittedName>
        <fullName evidence="1">Uncharacterized protein</fullName>
    </submittedName>
</protein>
<reference evidence="1 2" key="1">
    <citation type="journal article" date="2006" name="Nature">
        <title>Global trends of whole-genome duplications revealed by the ciliate Paramecium tetraurelia.</title>
        <authorList>
            <consortium name="Genoscope"/>
            <person name="Aury J.-M."/>
            <person name="Jaillon O."/>
            <person name="Duret L."/>
            <person name="Noel B."/>
            <person name="Jubin C."/>
            <person name="Porcel B.M."/>
            <person name="Segurens B."/>
            <person name="Daubin V."/>
            <person name="Anthouard V."/>
            <person name="Aiach N."/>
            <person name="Arnaiz O."/>
            <person name="Billaut A."/>
            <person name="Beisson J."/>
            <person name="Blanc I."/>
            <person name="Bouhouche K."/>
            <person name="Camara F."/>
            <person name="Duharcourt S."/>
            <person name="Guigo R."/>
            <person name="Gogendeau D."/>
            <person name="Katinka M."/>
            <person name="Keller A.-M."/>
            <person name="Kissmehl R."/>
            <person name="Klotz C."/>
            <person name="Koll F."/>
            <person name="Le Moue A."/>
            <person name="Lepere C."/>
            <person name="Malinsky S."/>
            <person name="Nowacki M."/>
            <person name="Nowak J.K."/>
            <person name="Plattner H."/>
            <person name="Poulain J."/>
            <person name="Ruiz F."/>
            <person name="Serrano V."/>
            <person name="Zagulski M."/>
            <person name="Dessen P."/>
            <person name="Betermier M."/>
            <person name="Weissenbach J."/>
            <person name="Scarpelli C."/>
            <person name="Schachter V."/>
            <person name="Sperling L."/>
            <person name="Meyer E."/>
            <person name="Cohen J."/>
            <person name="Wincker P."/>
        </authorList>
    </citation>
    <scope>NUCLEOTIDE SEQUENCE [LARGE SCALE GENOMIC DNA]</scope>
    <source>
        <strain evidence="1 2">Stock d4-2</strain>
    </source>
</reference>
<dbReference type="OrthoDB" id="309010at2759"/>
<sequence>MCIGLKPINSIYRQQISNNLISAVYTDYLTEEGRLKYELACKLDHIQELGTTVQYEVIYFMKYINKYWKQERVVHHPELFEAATKGYVIDTSNFVINTAHNIRQFEGYQNQ</sequence>
<dbReference type="InParanoid" id="A0DMY2"/>
<dbReference type="EMBL" id="CT868507">
    <property type="protein sequence ID" value="CAK84399.1"/>
    <property type="molecule type" value="Genomic_DNA"/>
</dbReference>
<gene>
    <name evidence="1" type="ORF">GSPATT00018604001</name>
</gene>
<proteinExistence type="predicted"/>
<dbReference type="AlphaFoldDB" id="A0DMY2"/>
<accession>A0DMY2</accession>
<dbReference type="RefSeq" id="XP_001451796.1">
    <property type="nucleotide sequence ID" value="XM_001451759.2"/>
</dbReference>
<name>A0DMY2_PARTE</name>
<keyword evidence="2" id="KW-1185">Reference proteome</keyword>